<keyword evidence="3 12" id="KW-0479">Metal-binding</keyword>
<dbReference type="GO" id="GO:0006270">
    <property type="term" value="P:DNA replication initiation"/>
    <property type="evidence" value="ECO:0007669"/>
    <property type="project" value="TreeGrafter"/>
</dbReference>
<evidence type="ECO:0000256" key="1">
    <source>
        <dbReference type="ARBA" id="ARBA00022515"/>
    </source>
</evidence>
<comment type="catalytic activity">
    <reaction evidence="11 12">
        <text>ATP + H2O = ADP + phosphate + H(+)</text>
        <dbReference type="Rhea" id="RHEA:13065"/>
        <dbReference type="ChEBI" id="CHEBI:15377"/>
        <dbReference type="ChEBI" id="CHEBI:15378"/>
        <dbReference type="ChEBI" id="CHEBI:30616"/>
        <dbReference type="ChEBI" id="CHEBI:43474"/>
        <dbReference type="ChEBI" id="CHEBI:456216"/>
        <dbReference type="EC" id="5.6.2.4"/>
    </reaction>
</comment>
<dbReference type="InterPro" id="IPR041236">
    <property type="entry name" value="PriA_C"/>
</dbReference>
<evidence type="ECO:0000313" key="15">
    <source>
        <dbReference type="EMBL" id="PDH36582.1"/>
    </source>
</evidence>
<feature type="binding site" evidence="12">
    <location>
        <position position="467"/>
    </location>
    <ligand>
        <name>Zn(2+)</name>
        <dbReference type="ChEBI" id="CHEBI:29105"/>
        <label>2</label>
    </ligand>
</feature>
<accession>A0A2A5WJI4</accession>
<dbReference type="GO" id="GO:0016887">
    <property type="term" value="F:ATP hydrolysis activity"/>
    <property type="evidence" value="ECO:0007669"/>
    <property type="project" value="RHEA"/>
</dbReference>
<dbReference type="EC" id="5.6.2.4" evidence="12"/>
<keyword evidence="10 12" id="KW-0413">Isomerase</keyword>
<dbReference type="PANTHER" id="PTHR30580">
    <property type="entry name" value="PRIMOSOMAL PROTEIN N"/>
    <property type="match status" value="1"/>
</dbReference>
<feature type="binding site" evidence="12">
    <location>
        <position position="461"/>
    </location>
    <ligand>
        <name>Zn(2+)</name>
        <dbReference type="ChEBI" id="CHEBI:29105"/>
        <label>1</label>
    </ligand>
</feature>
<dbReference type="Pfam" id="PF18319">
    <property type="entry name" value="Zn_ribbon_PriA"/>
    <property type="match status" value="1"/>
</dbReference>
<comment type="function">
    <text evidence="12">Initiates the restart of stalled replication forks, which reloads the replicative helicase on sites other than the origin of replication. Recognizes and binds to abandoned replication forks and remodels them to uncover a helicase loading site. Promotes assembly of the primosome at these replication forks.</text>
</comment>
<dbReference type="InterPro" id="IPR001650">
    <property type="entry name" value="Helicase_C-like"/>
</dbReference>
<dbReference type="GO" id="GO:0005524">
    <property type="term" value="F:ATP binding"/>
    <property type="evidence" value="ECO:0007669"/>
    <property type="project" value="UniProtKB-UniRule"/>
</dbReference>
<proteinExistence type="inferred from homology"/>
<comment type="subunit">
    <text evidence="12">Component of the replication restart primosome.</text>
</comment>
<comment type="cofactor">
    <cofactor evidence="12">
        <name>Zn(2+)</name>
        <dbReference type="ChEBI" id="CHEBI:29105"/>
    </cofactor>
    <text evidence="12">Binds 2 zinc ions per subunit.</text>
</comment>
<gene>
    <name evidence="12" type="primary">priA</name>
    <name evidence="15" type="ORF">CNE99_09475</name>
</gene>
<dbReference type="CDD" id="cd17929">
    <property type="entry name" value="DEXHc_priA"/>
    <property type="match status" value="1"/>
</dbReference>
<dbReference type="GO" id="GO:0008270">
    <property type="term" value="F:zinc ion binding"/>
    <property type="evidence" value="ECO:0007669"/>
    <property type="project" value="UniProtKB-UniRule"/>
</dbReference>
<dbReference type="Pfam" id="PF00271">
    <property type="entry name" value="Helicase_C"/>
    <property type="match status" value="1"/>
</dbReference>
<evidence type="ECO:0000256" key="10">
    <source>
        <dbReference type="ARBA" id="ARBA00023235"/>
    </source>
</evidence>
<keyword evidence="9 12" id="KW-0238">DNA-binding</keyword>
<dbReference type="Gene3D" id="3.40.1440.60">
    <property type="entry name" value="PriA, 3(prime) DNA-binding domain"/>
    <property type="match status" value="1"/>
</dbReference>
<evidence type="ECO:0000259" key="14">
    <source>
        <dbReference type="PROSITE" id="PS51194"/>
    </source>
</evidence>
<comment type="catalytic activity">
    <reaction evidence="12">
        <text>Couples ATP hydrolysis with the unwinding of duplex DNA by translocating in the 3'-5' direction.</text>
        <dbReference type="EC" id="5.6.2.4"/>
    </reaction>
</comment>
<dbReference type="EMBL" id="NTKD01000065">
    <property type="protein sequence ID" value="PDH36582.1"/>
    <property type="molecule type" value="Genomic_DNA"/>
</dbReference>
<dbReference type="GO" id="GO:1990077">
    <property type="term" value="C:primosome complex"/>
    <property type="evidence" value="ECO:0007669"/>
    <property type="project" value="UniProtKB-UniRule"/>
</dbReference>
<dbReference type="PROSITE" id="PS51192">
    <property type="entry name" value="HELICASE_ATP_BIND_1"/>
    <property type="match status" value="1"/>
</dbReference>
<dbReference type="InterPro" id="IPR011545">
    <property type="entry name" value="DEAD/DEAH_box_helicase_dom"/>
</dbReference>
<feature type="binding site" evidence="12">
    <location>
        <position position="470"/>
    </location>
    <ligand>
        <name>Zn(2+)</name>
        <dbReference type="ChEBI" id="CHEBI:29105"/>
        <label>2</label>
    </ligand>
</feature>
<evidence type="ECO:0000256" key="7">
    <source>
        <dbReference type="ARBA" id="ARBA00022833"/>
    </source>
</evidence>
<evidence type="ECO:0000256" key="8">
    <source>
        <dbReference type="ARBA" id="ARBA00022840"/>
    </source>
</evidence>
<dbReference type="FunFam" id="3.40.50.300:FF:000489">
    <property type="entry name" value="Primosome assembly protein PriA"/>
    <property type="match status" value="1"/>
</dbReference>
<dbReference type="GO" id="GO:0006310">
    <property type="term" value="P:DNA recombination"/>
    <property type="evidence" value="ECO:0007669"/>
    <property type="project" value="InterPro"/>
</dbReference>
<dbReference type="InterPro" id="IPR005259">
    <property type="entry name" value="PriA"/>
</dbReference>
<dbReference type="InterPro" id="IPR027417">
    <property type="entry name" value="P-loop_NTPase"/>
</dbReference>
<feature type="domain" description="Helicase ATP-binding" evidence="13">
    <location>
        <begin position="233"/>
        <end position="399"/>
    </location>
</feature>
<dbReference type="Pfam" id="PF18074">
    <property type="entry name" value="PriA_C"/>
    <property type="match status" value="1"/>
</dbReference>
<comment type="similarity">
    <text evidence="12">Belongs to the helicase family. PriA subfamily.</text>
</comment>
<reference evidence="15 16" key="1">
    <citation type="submission" date="2017-08" db="EMBL/GenBank/DDBJ databases">
        <title>Fine stratification of microbial communities through a metagenomic profile of the photic zone.</title>
        <authorList>
            <person name="Haro-Moreno J.M."/>
            <person name="Lopez-Perez M."/>
            <person name="De La Torre J."/>
            <person name="Picazo A."/>
            <person name="Camacho A."/>
            <person name="Rodriguez-Valera F."/>
        </authorList>
    </citation>
    <scope>NUCLEOTIDE SEQUENCE [LARGE SCALE GENOMIC DNA]</scope>
    <source>
        <strain evidence="15">MED-G24</strain>
    </source>
</reference>
<sequence length="749" mass="82943">MPTSDNIARHDAPEGGASTDKTGIIVNVAVPVPLRRHFAYRVPDGYDISSLEPGMRVLVSFGRRRLTGWITAVDVPPPYDAIVIKPIDQILDDQPVLPPDIISLVQWCASYYHHPPGEAFSTAVPATLRKPQPVPVAVKKRLVCTETGQQTDIGALRKAPKQQGLLSSLRVAPNGLEKAEVAASYSNAISTGLINRGFASWTEIPEMIIPFDPATLSVQHEHMTLSGEQAAAIEAASKPGTHLLFGVTGSGKTEVYLKLIEHVLRQGQQALVLVPEIGLTPQTIERFRRRFSLPVVTMHSGMTDNERFANWQKARDGSAAIIIGTRSSIFIPLKNPGILIVDEEHDGSYKQNDGLRYSARDLAVLRGQRSGVPVVLGSATPSAESFHNATNERYQLLRLTTRPGSIQLPEQRIVDLTQHPAEGGLASPTETLMRRHLDAGNQVLVFQNRRGFSPVLMCLSCNWRAQCNQCDAQLTLHRREHRLRCHHCGSQLPEPTRCPSCNEQQLIPLGLGTERIEQHLTTRFPNHPIIRVDRDTTRRKSAFAELRAQITEGTPAILVGTQLLAKGHHFPGVTLVVIVDLDAGFYSADFKATERTAQLLTQVGGRAGREEREGTVMIQTHFPNEAMFSKLIDHGYERFLTDLFAERAAFALPPYRFIAAARAESRQPETALGFLKRSTQGINIPDVDILGPLPANMEKREGYYRAQVLFTSHQRMQLHEALTRFMHQSDELSRSGVRLSLDVDPTDNI</sequence>
<evidence type="ECO:0000256" key="5">
    <source>
        <dbReference type="ARBA" id="ARBA00022801"/>
    </source>
</evidence>
<dbReference type="InterPro" id="IPR041222">
    <property type="entry name" value="PriA_3primeBD"/>
</dbReference>
<dbReference type="Proteomes" id="UP000219327">
    <property type="component" value="Unassembled WGS sequence"/>
</dbReference>
<evidence type="ECO:0000256" key="3">
    <source>
        <dbReference type="ARBA" id="ARBA00022723"/>
    </source>
</evidence>
<feature type="binding site" evidence="12">
    <location>
        <position position="485"/>
    </location>
    <ligand>
        <name>Zn(2+)</name>
        <dbReference type="ChEBI" id="CHEBI:29105"/>
        <label>2</label>
    </ligand>
</feature>
<dbReference type="PROSITE" id="PS51194">
    <property type="entry name" value="HELICASE_CTER"/>
    <property type="match status" value="1"/>
</dbReference>
<keyword evidence="6 12" id="KW-0347">Helicase</keyword>
<keyword evidence="5 12" id="KW-0378">Hydrolase</keyword>
<keyword evidence="2 12" id="KW-0235">DNA replication</keyword>
<evidence type="ECO:0000259" key="13">
    <source>
        <dbReference type="PROSITE" id="PS51192"/>
    </source>
</evidence>
<name>A0A2A5WJI4_9GAMM</name>
<dbReference type="InterPro" id="IPR014001">
    <property type="entry name" value="Helicase_ATP-bd"/>
</dbReference>
<feature type="binding site" evidence="12">
    <location>
        <position position="458"/>
    </location>
    <ligand>
        <name>Zn(2+)</name>
        <dbReference type="ChEBI" id="CHEBI:29105"/>
        <label>1</label>
    </ligand>
</feature>
<evidence type="ECO:0000256" key="11">
    <source>
        <dbReference type="ARBA" id="ARBA00048988"/>
    </source>
</evidence>
<dbReference type="PANTHER" id="PTHR30580:SF0">
    <property type="entry name" value="PRIMOSOMAL PROTEIN N"/>
    <property type="match status" value="1"/>
</dbReference>
<evidence type="ECO:0000256" key="6">
    <source>
        <dbReference type="ARBA" id="ARBA00022806"/>
    </source>
</evidence>
<dbReference type="HAMAP" id="MF_00983">
    <property type="entry name" value="PriA"/>
    <property type="match status" value="1"/>
</dbReference>
<dbReference type="SMART" id="SM00490">
    <property type="entry name" value="HELICc"/>
    <property type="match status" value="1"/>
</dbReference>
<feature type="domain" description="Helicase C-terminal" evidence="14">
    <location>
        <begin position="431"/>
        <end position="644"/>
    </location>
</feature>
<keyword evidence="4 12" id="KW-0547">Nucleotide-binding</keyword>
<comment type="caution">
    <text evidence="15">The sequence shown here is derived from an EMBL/GenBank/DDBJ whole genome shotgun (WGS) entry which is preliminary data.</text>
</comment>
<dbReference type="Pfam" id="PF17764">
    <property type="entry name" value="PriA_3primeBD"/>
    <property type="match status" value="1"/>
</dbReference>
<keyword evidence="8 12" id="KW-0067">ATP-binding</keyword>
<dbReference type="GO" id="GO:0006269">
    <property type="term" value="P:DNA replication, synthesis of primer"/>
    <property type="evidence" value="ECO:0007669"/>
    <property type="project" value="UniProtKB-KW"/>
</dbReference>
<dbReference type="FunFam" id="3.40.1440.60:FF:000001">
    <property type="entry name" value="Primosomal protein N"/>
    <property type="match status" value="1"/>
</dbReference>
<dbReference type="GO" id="GO:0043138">
    <property type="term" value="F:3'-5' DNA helicase activity"/>
    <property type="evidence" value="ECO:0007669"/>
    <property type="project" value="UniProtKB-EC"/>
</dbReference>
<evidence type="ECO:0000256" key="2">
    <source>
        <dbReference type="ARBA" id="ARBA00022705"/>
    </source>
</evidence>
<dbReference type="GO" id="GO:0003677">
    <property type="term" value="F:DNA binding"/>
    <property type="evidence" value="ECO:0007669"/>
    <property type="project" value="UniProtKB-UniRule"/>
</dbReference>
<organism evidence="15 16">
    <name type="scientific">OM182 bacterium MED-G24</name>
    <dbReference type="NCBI Taxonomy" id="1986255"/>
    <lineage>
        <taxon>Bacteria</taxon>
        <taxon>Pseudomonadati</taxon>
        <taxon>Pseudomonadota</taxon>
        <taxon>Gammaproteobacteria</taxon>
        <taxon>OMG group</taxon>
        <taxon>OM182 clade</taxon>
    </lineage>
</organism>
<keyword evidence="1 12" id="KW-0639">Primosome</keyword>
<dbReference type="Gene3D" id="3.40.50.300">
    <property type="entry name" value="P-loop containing nucleotide triphosphate hydrolases"/>
    <property type="match status" value="2"/>
</dbReference>
<evidence type="ECO:0000313" key="16">
    <source>
        <dbReference type="Proteomes" id="UP000219327"/>
    </source>
</evidence>
<dbReference type="InterPro" id="IPR040498">
    <property type="entry name" value="PriA_CRR"/>
</dbReference>
<dbReference type="SMART" id="SM00487">
    <property type="entry name" value="DEXDc"/>
    <property type="match status" value="1"/>
</dbReference>
<protein>
    <recommendedName>
        <fullName evidence="12">Replication restart protein PriA</fullName>
    </recommendedName>
    <alternativeName>
        <fullName evidence="12">ATP-dependent DNA helicase PriA</fullName>
        <ecNumber evidence="12">5.6.2.4</ecNumber>
    </alternativeName>
    <alternativeName>
        <fullName evidence="12">DNA 3'-5' helicase PriA</fullName>
    </alternativeName>
</protein>
<dbReference type="SUPFAM" id="SSF52540">
    <property type="entry name" value="P-loop containing nucleoside triphosphate hydrolases"/>
    <property type="match status" value="2"/>
</dbReference>
<evidence type="ECO:0000256" key="4">
    <source>
        <dbReference type="ARBA" id="ARBA00022741"/>
    </source>
</evidence>
<dbReference type="AlphaFoldDB" id="A0A2A5WJI4"/>
<feature type="binding site" evidence="12">
    <location>
        <position position="488"/>
    </location>
    <ligand>
        <name>Zn(2+)</name>
        <dbReference type="ChEBI" id="CHEBI:29105"/>
        <label>2</label>
    </ligand>
</feature>
<dbReference type="Pfam" id="PF00270">
    <property type="entry name" value="DEAD"/>
    <property type="match status" value="1"/>
</dbReference>
<dbReference type="InterPro" id="IPR042115">
    <property type="entry name" value="PriA_3primeBD_sf"/>
</dbReference>
<evidence type="ECO:0000256" key="12">
    <source>
        <dbReference type="HAMAP-Rule" id="MF_00983"/>
    </source>
</evidence>
<dbReference type="GO" id="GO:0006302">
    <property type="term" value="P:double-strand break repair"/>
    <property type="evidence" value="ECO:0007669"/>
    <property type="project" value="InterPro"/>
</dbReference>
<evidence type="ECO:0000256" key="9">
    <source>
        <dbReference type="ARBA" id="ARBA00023125"/>
    </source>
</evidence>
<keyword evidence="7 12" id="KW-0862">Zinc</keyword>
<feature type="binding site" evidence="12">
    <location>
        <position position="498"/>
    </location>
    <ligand>
        <name>Zn(2+)</name>
        <dbReference type="ChEBI" id="CHEBI:29105"/>
        <label>1</label>
    </ligand>
</feature>
<dbReference type="NCBIfam" id="TIGR00595">
    <property type="entry name" value="priA"/>
    <property type="match status" value="1"/>
</dbReference>
<dbReference type="NCBIfam" id="NF004067">
    <property type="entry name" value="PRK05580.1-4"/>
    <property type="match status" value="1"/>
</dbReference>
<feature type="binding site" evidence="12">
    <location>
        <position position="501"/>
    </location>
    <ligand>
        <name>Zn(2+)</name>
        <dbReference type="ChEBI" id="CHEBI:29105"/>
        <label>1</label>
    </ligand>
</feature>